<sequence>MALSSFIEINTGKDQGSASPKLILMFKNSDVKVEFFTLGGDVGVEAGAEGA</sequence>
<evidence type="ECO:0000313" key="2">
    <source>
        <dbReference type="Proteomes" id="UP000647585"/>
    </source>
</evidence>
<comment type="caution">
    <text evidence="1">The sequence shown here is derived from an EMBL/GenBank/DDBJ whole genome shotgun (WGS) entry which is preliminary data.</text>
</comment>
<organism evidence="1 2">
    <name type="scientific">Halomonas johnsoniae</name>
    <dbReference type="NCBI Taxonomy" id="502832"/>
    <lineage>
        <taxon>Bacteria</taxon>
        <taxon>Pseudomonadati</taxon>
        <taxon>Pseudomonadota</taxon>
        <taxon>Gammaproteobacteria</taxon>
        <taxon>Oceanospirillales</taxon>
        <taxon>Halomonadaceae</taxon>
        <taxon>Halomonas</taxon>
    </lineage>
</organism>
<evidence type="ECO:0000313" key="1">
    <source>
        <dbReference type="EMBL" id="GGW55539.1"/>
    </source>
</evidence>
<name>A0ABQ2WHK7_9GAMM</name>
<gene>
    <name evidence="1" type="ORF">GCM10007158_15890</name>
</gene>
<reference evidence="2" key="1">
    <citation type="journal article" date="2019" name="Int. J. Syst. Evol. Microbiol.">
        <title>The Global Catalogue of Microorganisms (GCM) 10K type strain sequencing project: providing services to taxonomists for standard genome sequencing and annotation.</title>
        <authorList>
            <consortium name="The Broad Institute Genomics Platform"/>
            <consortium name="The Broad Institute Genome Sequencing Center for Infectious Disease"/>
            <person name="Wu L."/>
            <person name="Ma J."/>
        </authorList>
    </citation>
    <scope>NUCLEOTIDE SEQUENCE [LARGE SCALE GENOMIC DNA]</scope>
    <source>
        <strain evidence="2">KCTC 22157</strain>
    </source>
</reference>
<keyword evidence="2" id="KW-1185">Reference proteome</keyword>
<protein>
    <submittedName>
        <fullName evidence="1">Uncharacterized protein</fullName>
    </submittedName>
</protein>
<accession>A0ABQ2WHK7</accession>
<proteinExistence type="predicted"/>
<dbReference type="EMBL" id="BMXO01000006">
    <property type="protein sequence ID" value="GGW55539.1"/>
    <property type="molecule type" value="Genomic_DNA"/>
</dbReference>
<dbReference type="Proteomes" id="UP000647585">
    <property type="component" value="Unassembled WGS sequence"/>
</dbReference>